<dbReference type="HOGENOM" id="CLU_125869_0_0_2"/>
<dbReference type="Pfam" id="PF12675">
    <property type="entry name" value="DUF3795"/>
    <property type="match status" value="1"/>
</dbReference>
<proteinExistence type="predicted"/>
<gene>
    <name evidence="1" type="ordered locus">Metho_1019</name>
</gene>
<sequence length="186" mass="21444">MAMEIKYPEIGVCGLSCRLCPSYYMNTESRCSGCKSEGRMIVGCPFITCAIKKKGIEFCWDCKESATCAKWKKHRDAGKKRDSFKCYQKLEDDIAFIQKNGVDDFEKSQKARERLLKEMLQEFNEGRSKSYYCIASTVLEIGELKEALHRAKNGSYGLNIKDRSKLLHSLLDEIATQKNYYLKIRK</sequence>
<evidence type="ECO:0008006" key="3">
    <source>
        <dbReference type="Google" id="ProtNLM"/>
    </source>
</evidence>
<evidence type="ECO:0000313" key="1">
    <source>
        <dbReference type="EMBL" id="AGB49257.1"/>
    </source>
</evidence>
<name>L0KUY4_METHD</name>
<dbReference type="AlphaFoldDB" id="L0KUY4"/>
<dbReference type="EMBL" id="CP003362">
    <property type="protein sequence ID" value="AGB49257.1"/>
    <property type="molecule type" value="Genomic_DNA"/>
</dbReference>
<dbReference type="GeneID" id="14406828"/>
<dbReference type="Gene3D" id="1.20.120.1750">
    <property type="match status" value="1"/>
</dbReference>
<dbReference type="STRING" id="867904.Metho_1019"/>
<accession>L0KUY4</accession>
<keyword evidence="2" id="KW-1185">Reference proteome</keyword>
<protein>
    <recommendedName>
        <fullName evidence="3">DUF3795 domain-containing protein</fullName>
    </recommendedName>
</protein>
<reference evidence="2" key="1">
    <citation type="submission" date="2012-02" db="EMBL/GenBank/DDBJ databases">
        <title>Complete sequence of chromosome of Methanomethylovorans hollandica DSM 15978.</title>
        <authorList>
            <person name="Lucas S."/>
            <person name="Copeland A."/>
            <person name="Lapidus A."/>
            <person name="Glavina del Rio T."/>
            <person name="Dalin E."/>
            <person name="Tice H."/>
            <person name="Bruce D."/>
            <person name="Goodwin L."/>
            <person name="Pitluck S."/>
            <person name="Peters L."/>
            <person name="Mikhailova N."/>
            <person name="Held B."/>
            <person name="Kyrpides N."/>
            <person name="Mavromatis K."/>
            <person name="Ivanova N."/>
            <person name="Brettin T."/>
            <person name="Detter J.C."/>
            <person name="Han C."/>
            <person name="Larimer F."/>
            <person name="Land M."/>
            <person name="Hauser L."/>
            <person name="Markowitz V."/>
            <person name="Cheng J.-F."/>
            <person name="Hugenholtz P."/>
            <person name="Woyke T."/>
            <person name="Wu D."/>
            <person name="Spring S."/>
            <person name="Schroeder M."/>
            <person name="Brambilla E."/>
            <person name="Klenk H.-P."/>
            <person name="Eisen J.A."/>
        </authorList>
    </citation>
    <scope>NUCLEOTIDE SEQUENCE [LARGE SCALE GENOMIC DNA]</scope>
    <source>
        <strain evidence="2">DSM 15978 / NBRC 107637 / DMS1</strain>
    </source>
</reference>
<dbReference type="InterPro" id="IPR024227">
    <property type="entry name" value="DUF3795"/>
</dbReference>
<evidence type="ECO:0000313" key="2">
    <source>
        <dbReference type="Proteomes" id="UP000010866"/>
    </source>
</evidence>
<organism evidence="1 2">
    <name type="scientific">Methanomethylovorans hollandica (strain DSM 15978 / NBRC 107637 / DMS1)</name>
    <dbReference type="NCBI Taxonomy" id="867904"/>
    <lineage>
        <taxon>Archaea</taxon>
        <taxon>Methanobacteriati</taxon>
        <taxon>Methanobacteriota</taxon>
        <taxon>Stenosarchaea group</taxon>
        <taxon>Methanomicrobia</taxon>
        <taxon>Methanosarcinales</taxon>
        <taxon>Methanosarcinaceae</taxon>
        <taxon>Methanomethylovorans</taxon>
    </lineage>
</organism>
<dbReference type="KEGG" id="mhz:Metho_1019"/>
<dbReference type="Proteomes" id="UP000010866">
    <property type="component" value="Chromosome"/>
</dbReference>
<dbReference type="RefSeq" id="WP_015324424.1">
    <property type="nucleotide sequence ID" value="NC_019977.1"/>
</dbReference>